<organism evidence="2 3">
    <name type="scientific">Paraglaciecola psychrophila 170</name>
    <dbReference type="NCBI Taxonomy" id="1129794"/>
    <lineage>
        <taxon>Bacteria</taxon>
        <taxon>Pseudomonadati</taxon>
        <taxon>Pseudomonadota</taxon>
        <taxon>Gammaproteobacteria</taxon>
        <taxon>Alteromonadales</taxon>
        <taxon>Alteromonadaceae</taxon>
        <taxon>Paraglaciecola</taxon>
    </lineage>
</organism>
<keyword evidence="1" id="KW-0812">Transmembrane</keyword>
<gene>
    <name evidence="2" type="ORF">C427_0446</name>
</gene>
<keyword evidence="1" id="KW-0472">Membrane</keyword>
<name>K6ZJ37_9ALTE</name>
<evidence type="ECO:0000313" key="2">
    <source>
        <dbReference type="EMBL" id="AGH42556.1"/>
    </source>
</evidence>
<dbReference type="Proteomes" id="UP000011864">
    <property type="component" value="Chromosome"/>
</dbReference>
<accession>K6ZJ37</accession>
<proteinExistence type="predicted"/>
<dbReference type="EMBL" id="CP003837">
    <property type="protein sequence ID" value="AGH42556.1"/>
    <property type="molecule type" value="Genomic_DNA"/>
</dbReference>
<evidence type="ECO:0000256" key="1">
    <source>
        <dbReference type="SAM" id="Phobius"/>
    </source>
</evidence>
<evidence type="ECO:0000313" key="3">
    <source>
        <dbReference type="Proteomes" id="UP000011864"/>
    </source>
</evidence>
<feature type="transmembrane region" description="Helical" evidence="1">
    <location>
        <begin position="6"/>
        <end position="35"/>
    </location>
</feature>
<reference evidence="2 3" key="1">
    <citation type="journal article" date="2013" name="Genome Announc.">
        <title>Complete Genome Sequence of Glaciecola psychrophila Strain 170T.</title>
        <authorList>
            <person name="Yin J."/>
            <person name="Chen J."/>
            <person name="Liu G."/>
            <person name="Yu Y."/>
            <person name="Song L."/>
            <person name="Wang X."/>
            <person name="Qu X."/>
        </authorList>
    </citation>
    <scope>NUCLEOTIDE SEQUENCE [LARGE SCALE GENOMIC DNA]</scope>
    <source>
        <strain evidence="2 3">170</strain>
    </source>
</reference>
<sequence length="48" mass="5202">MFGQIFIFIIGVFGLIVGLQTGDCFLAFCGLITSLSGIHLIYKVKHLG</sequence>
<dbReference type="HOGENOM" id="CLU_3155912_0_0_6"/>
<dbReference type="KEGG" id="gps:C427_0446"/>
<protein>
    <submittedName>
        <fullName evidence="2">Uncharacterized protein</fullName>
    </submittedName>
</protein>
<dbReference type="PATRIC" id="fig|1129794.4.peg.440"/>
<dbReference type="AlphaFoldDB" id="K6ZJ37"/>
<keyword evidence="1" id="KW-1133">Transmembrane helix</keyword>
<keyword evidence="3" id="KW-1185">Reference proteome</keyword>